<evidence type="ECO:0000313" key="1">
    <source>
        <dbReference type="EMBL" id="AHF18015.1"/>
    </source>
</evidence>
<sequence length="31" mass="3593">MWLKTSKFNHTAALNNEINAPGRPVIFCYKK</sequence>
<dbReference type="KEGG" id="nso:NIASO_18795"/>
<dbReference type="HOGENOM" id="CLU_3397576_0_0_10"/>
<dbReference type="EMBL" id="CP007035">
    <property type="protein sequence ID" value="AHF18015.1"/>
    <property type="molecule type" value="Genomic_DNA"/>
</dbReference>
<protein>
    <submittedName>
        <fullName evidence="1">Uncharacterized protein</fullName>
    </submittedName>
</protein>
<dbReference type="STRING" id="929713.NIASO_18795"/>
<gene>
    <name evidence="1" type="ORF">NIASO_18795</name>
</gene>
<name>W0F4L4_9BACT</name>
<accession>W0F4L4</accession>
<dbReference type="Proteomes" id="UP000003586">
    <property type="component" value="Chromosome"/>
</dbReference>
<reference evidence="1 2" key="1">
    <citation type="submission" date="2013-12" db="EMBL/GenBank/DDBJ databases">
        <authorList>
            <consortium name="DOE Joint Genome Institute"/>
            <person name="Eisen J."/>
            <person name="Huntemann M."/>
            <person name="Han J."/>
            <person name="Chen A."/>
            <person name="Kyrpides N."/>
            <person name="Mavromatis K."/>
            <person name="Markowitz V."/>
            <person name="Palaniappan K."/>
            <person name="Ivanova N."/>
            <person name="Schaumberg A."/>
            <person name="Pati A."/>
            <person name="Liolios K."/>
            <person name="Nordberg H.P."/>
            <person name="Cantor M.N."/>
            <person name="Hua S.X."/>
            <person name="Woyke T."/>
        </authorList>
    </citation>
    <scope>NUCLEOTIDE SEQUENCE [LARGE SCALE GENOMIC DNA]</scope>
    <source>
        <strain evidence="2">DSM 19437</strain>
    </source>
</reference>
<evidence type="ECO:0000313" key="2">
    <source>
        <dbReference type="Proteomes" id="UP000003586"/>
    </source>
</evidence>
<dbReference type="AlphaFoldDB" id="W0F4L4"/>
<organism evidence="1 2">
    <name type="scientific">Niabella soli DSM 19437</name>
    <dbReference type="NCBI Taxonomy" id="929713"/>
    <lineage>
        <taxon>Bacteria</taxon>
        <taxon>Pseudomonadati</taxon>
        <taxon>Bacteroidota</taxon>
        <taxon>Chitinophagia</taxon>
        <taxon>Chitinophagales</taxon>
        <taxon>Chitinophagaceae</taxon>
        <taxon>Niabella</taxon>
    </lineage>
</organism>
<keyword evidence="2" id="KW-1185">Reference proteome</keyword>
<proteinExistence type="predicted"/>